<evidence type="ECO:0000313" key="4">
    <source>
        <dbReference type="Proteomes" id="UP000759131"/>
    </source>
</evidence>
<reference evidence="3" key="1">
    <citation type="submission" date="2020-11" db="EMBL/GenBank/DDBJ databases">
        <authorList>
            <person name="Tran Van P."/>
        </authorList>
    </citation>
    <scope>NUCLEOTIDE SEQUENCE</scope>
</reference>
<dbReference type="SUPFAM" id="SSF55486">
    <property type="entry name" value="Metalloproteases ('zincins'), catalytic domain"/>
    <property type="match status" value="1"/>
</dbReference>
<evidence type="ECO:0000259" key="2">
    <source>
        <dbReference type="PROSITE" id="PS50215"/>
    </source>
</evidence>
<dbReference type="GO" id="GO:0007219">
    <property type="term" value="P:Notch signaling pathway"/>
    <property type="evidence" value="ECO:0007669"/>
    <property type="project" value="TreeGrafter"/>
</dbReference>
<dbReference type="Gene3D" id="4.10.70.10">
    <property type="entry name" value="Disintegrin domain"/>
    <property type="match status" value="1"/>
</dbReference>
<feature type="binding site" evidence="1">
    <location>
        <position position="24"/>
    </location>
    <ligand>
        <name>Zn(2+)</name>
        <dbReference type="ChEBI" id="CHEBI:29105"/>
        <note>catalytic</note>
    </ligand>
</feature>
<protein>
    <recommendedName>
        <fullName evidence="2">Peptidase M12B domain-containing protein</fullName>
    </recommendedName>
</protein>
<keyword evidence="1" id="KW-0862">Zinc</keyword>
<evidence type="ECO:0000256" key="1">
    <source>
        <dbReference type="PROSITE-ProRule" id="PRU00276"/>
    </source>
</evidence>
<dbReference type="AlphaFoldDB" id="A0A7R9QNM4"/>
<sequence>TRNSFGQRIITREAVLVTAHEFGHNWGSEHDPHTEECSPPAQRGGSYVMYTYSVSGYEENNRFFSPCSKRSIRAVLVAKSGRCFSKPDRSYCGNSKVEADEECDEGILVKGDEYVTGLCCDSKCKLIAGSYCSDKN</sequence>
<feature type="domain" description="Peptidase M12B" evidence="2">
    <location>
        <begin position="16"/>
        <end position="88"/>
    </location>
</feature>
<feature type="non-terminal residue" evidence="3">
    <location>
        <position position="136"/>
    </location>
</feature>
<comment type="caution">
    <text evidence="1">Lacks conserved residue(s) required for the propagation of feature annotation.</text>
</comment>
<feature type="active site" evidence="1">
    <location>
        <position position="21"/>
    </location>
</feature>
<feature type="binding site" evidence="1">
    <location>
        <position position="30"/>
    </location>
    <ligand>
        <name>Zn(2+)</name>
        <dbReference type="ChEBI" id="CHEBI:29105"/>
        <note>catalytic</note>
    </ligand>
</feature>
<name>A0A7R9QNM4_9ACAR</name>
<dbReference type="PANTHER" id="PTHR45702:SF6">
    <property type="entry name" value="DISINTEGRIN AND METALLOPROTEINASE DOMAIN-CONTAINING PROTEIN 17"/>
    <property type="match status" value="1"/>
</dbReference>
<dbReference type="GO" id="GO:0005886">
    <property type="term" value="C:plasma membrane"/>
    <property type="evidence" value="ECO:0007669"/>
    <property type="project" value="TreeGrafter"/>
</dbReference>
<dbReference type="Proteomes" id="UP000759131">
    <property type="component" value="Unassembled WGS sequence"/>
</dbReference>
<dbReference type="InterPro" id="IPR036436">
    <property type="entry name" value="Disintegrin_dom_sf"/>
</dbReference>
<dbReference type="PANTHER" id="PTHR45702">
    <property type="entry name" value="ADAM10/ADAM17 METALLOPEPTIDASE FAMILY MEMBER"/>
    <property type="match status" value="1"/>
</dbReference>
<feature type="non-terminal residue" evidence="3">
    <location>
        <position position="1"/>
    </location>
</feature>
<proteinExistence type="predicted"/>
<keyword evidence="4" id="KW-1185">Reference proteome</keyword>
<dbReference type="EMBL" id="CAJPIZ010058185">
    <property type="protein sequence ID" value="CAG2123457.1"/>
    <property type="molecule type" value="Genomic_DNA"/>
</dbReference>
<organism evidence="3">
    <name type="scientific">Medioppia subpectinata</name>
    <dbReference type="NCBI Taxonomy" id="1979941"/>
    <lineage>
        <taxon>Eukaryota</taxon>
        <taxon>Metazoa</taxon>
        <taxon>Ecdysozoa</taxon>
        <taxon>Arthropoda</taxon>
        <taxon>Chelicerata</taxon>
        <taxon>Arachnida</taxon>
        <taxon>Acari</taxon>
        <taxon>Acariformes</taxon>
        <taxon>Sarcoptiformes</taxon>
        <taxon>Oribatida</taxon>
        <taxon>Brachypylina</taxon>
        <taxon>Oppioidea</taxon>
        <taxon>Oppiidae</taxon>
        <taxon>Medioppia</taxon>
    </lineage>
</organism>
<feature type="binding site" evidence="1">
    <location>
        <position position="20"/>
    </location>
    <ligand>
        <name>Zn(2+)</name>
        <dbReference type="ChEBI" id="CHEBI:29105"/>
        <note>catalytic</note>
    </ligand>
</feature>
<dbReference type="OrthoDB" id="6437438at2759"/>
<dbReference type="GO" id="GO:0006509">
    <property type="term" value="P:membrane protein ectodomain proteolysis"/>
    <property type="evidence" value="ECO:0007669"/>
    <property type="project" value="TreeGrafter"/>
</dbReference>
<dbReference type="Pfam" id="PF13574">
    <property type="entry name" value="Reprolysin_2"/>
    <property type="match status" value="1"/>
</dbReference>
<dbReference type="InterPro" id="IPR051489">
    <property type="entry name" value="ADAM_Metalloproteinase"/>
</dbReference>
<dbReference type="EMBL" id="OC912760">
    <property type="protein sequence ID" value="CAD7651516.1"/>
    <property type="molecule type" value="Genomic_DNA"/>
</dbReference>
<dbReference type="InterPro" id="IPR001590">
    <property type="entry name" value="Peptidase_M12B"/>
</dbReference>
<dbReference type="Gene3D" id="3.40.390.10">
    <property type="entry name" value="Collagenase (Catalytic Domain)"/>
    <property type="match status" value="1"/>
</dbReference>
<dbReference type="GO" id="GO:0004222">
    <property type="term" value="F:metalloendopeptidase activity"/>
    <property type="evidence" value="ECO:0007669"/>
    <property type="project" value="InterPro"/>
</dbReference>
<accession>A0A7R9QNM4</accession>
<evidence type="ECO:0000313" key="3">
    <source>
        <dbReference type="EMBL" id="CAD7651516.1"/>
    </source>
</evidence>
<dbReference type="PROSITE" id="PS50215">
    <property type="entry name" value="ADAM_MEPRO"/>
    <property type="match status" value="1"/>
</dbReference>
<dbReference type="GO" id="GO:0046872">
    <property type="term" value="F:metal ion binding"/>
    <property type="evidence" value="ECO:0007669"/>
    <property type="project" value="UniProtKB-KW"/>
</dbReference>
<gene>
    <name evidence="3" type="ORF">OSB1V03_LOCUS23402</name>
</gene>
<dbReference type="InterPro" id="IPR024079">
    <property type="entry name" value="MetalloPept_cat_dom_sf"/>
</dbReference>
<keyword evidence="1" id="KW-0479">Metal-binding</keyword>